<dbReference type="AlphaFoldDB" id="U2MPR2"/>
<dbReference type="GO" id="GO:0046656">
    <property type="term" value="P:folic acid biosynthetic process"/>
    <property type="evidence" value="ECO:0007669"/>
    <property type="project" value="UniProtKB-KW"/>
</dbReference>
<dbReference type="GO" id="GO:0016301">
    <property type="term" value="F:kinase activity"/>
    <property type="evidence" value="ECO:0007669"/>
    <property type="project" value="UniProtKB-KW"/>
</dbReference>
<evidence type="ECO:0000259" key="13">
    <source>
        <dbReference type="Pfam" id="PF01288"/>
    </source>
</evidence>
<proteinExistence type="inferred from homology"/>
<dbReference type="Gene3D" id="3.30.70.560">
    <property type="entry name" value="7,8-Dihydro-6-hydroxymethylpterin-pyrophosphokinase HPPK"/>
    <property type="match status" value="1"/>
</dbReference>
<keyword evidence="5 14" id="KW-0808">Transferase</keyword>
<comment type="function">
    <text evidence="10">Catalyzes the transfer of pyrophosphate from adenosine triphosphate (ATP) to 6-hydroxymethyl-7,8-dihydropterin, an enzymatic step in folate biosynthesis pathway.</text>
</comment>
<dbReference type="STRING" id="1125725.HMPREF1325_0810"/>
<dbReference type="PANTHER" id="PTHR43071:SF1">
    <property type="entry name" value="2-AMINO-4-HYDROXY-6-HYDROXYMETHYLDIHYDROPTERIDINE PYROPHOSPHOKINASE"/>
    <property type="match status" value="1"/>
</dbReference>
<dbReference type="PANTHER" id="PTHR43071">
    <property type="entry name" value="2-AMINO-4-HYDROXY-6-HYDROXYMETHYLDIHYDROPTERIDINE PYROPHOSPHOKINASE"/>
    <property type="match status" value="1"/>
</dbReference>
<dbReference type="Proteomes" id="UP000016646">
    <property type="component" value="Unassembled WGS sequence"/>
</dbReference>
<evidence type="ECO:0000256" key="6">
    <source>
        <dbReference type="ARBA" id="ARBA00022741"/>
    </source>
</evidence>
<dbReference type="eggNOG" id="COG0801">
    <property type="taxonomic scope" value="Bacteria"/>
</dbReference>
<evidence type="ECO:0000256" key="10">
    <source>
        <dbReference type="ARBA" id="ARBA00029409"/>
    </source>
</evidence>
<evidence type="ECO:0000256" key="2">
    <source>
        <dbReference type="ARBA" id="ARBA00005810"/>
    </source>
</evidence>
<keyword evidence="8" id="KW-0067">ATP-binding</keyword>
<dbReference type="NCBIfam" id="TIGR01498">
    <property type="entry name" value="folK"/>
    <property type="match status" value="1"/>
</dbReference>
<gene>
    <name evidence="14" type="primary">folK</name>
    <name evidence="15" type="ORF">HMPREF0860_2018</name>
    <name evidence="14" type="ORF">HMPREF1325_0810</name>
</gene>
<feature type="domain" description="7,8-dihydro-6-hydroxymethylpterin-pyrophosphokinase" evidence="13">
    <location>
        <begin position="6"/>
        <end position="138"/>
    </location>
</feature>
<keyword evidence="17" id="KW-1185">Reference proteome</keyword>
<reference evidence="16 17" key="1">
    <citation type="submission" date="2013-08" db="EMBL/GenBank/DDBJ databases">
        <authorList>
            <person name="Durkin A.S."/>
            <person name="Haft D.R."/>
            <person name="McCorrison J."/>
            <person name="Torralba M."/>
            <person name="Gillis M."/>
            <person name="Haft D.H."/>
            <person name="Methe B."/>
            <person name="Sutton G."/>
            <person name="Nelson K.E."/>
        </authorList>
    </citation>
    <scope>NUCLEOTIDE SEQUENCE [LARGE SCALE GENOMIC DNA]</scope>
    <source>
        <strain evidence="15 17">ATCC 35536</strain>
        <strain evidence="14 16">VPI DR56BR1116</strain>
    </source>
</reference>
<evidence type="ECO:0000256" key="1">
    <source>
        <dbReference type="ARBA" id="ARBA00005051"/>
    </source>
</evidence>
<evidence type="ECO:0000313" key="16">
    <source>
        <dbReference type="Proteomes" id="UP000016412"/>
    </source>
</evidence>
<protein>
    <recommendedName>
        <fullName evidence="4">2-amino-4-hydroxy-6-hydroxymethyldihydropteridine pyrophosphokinase</fullName>
        <ecNumber evidence="3">2.7.6.3</ecNumber>
    </recommendedName>
    <alternativeName>
        <fullName evidence="11">6-hydroxymethyl-7,8-dihydropterin pyrophosphokinase</fullName>
    </alternativeName>
    <alternativeName>
        <fullName evidence="12">7,8-dihydro-6-hydroxymethylpterin-pyrophosphokinase</fullName>
    </alternativeName>
</protein>
<keyword evidence="6" id="KW-0547">Nucleotide-binding</keyword>
<comment type="similarity">
    <text evidence="2">Belongs to the HPPK family.</text>
</comment>
<dbReference type="UniPathway" id="UPA00077">
    <property type="reaction ID" value="UER00155"/>
</dbReference>
<dbReference type="InterPro" id="IPR000550">
    <property type="entry name" value="Hppk"/>
</dbReference>
<dbReference type="GO" id="GO:0003848">
    <property type="term" value="F:2-amino-4-hydroxy-6-hydroxymethyldihydropteridine diphosphokinase activity"/>
    <property type="evidence" value="ECO:0007669"/>
    <property type="project" value="UniProtKB-EC"/>
</dbReference>
<dbReference type="PATRIC" id="fig|1125725.3.peg.1875"/>
<evidence type="ECO:0000313" key="15">
    <source>
        <dbReference type="EMBL" id="ERK01274.1"/>
    </source>
</evidence>
<accession>U2MPR2</accession>
<dbReference type="EC" id="2.7.6.3" evidence="3"/>
<dbReference type="Proteomes" id="UP000016412">
    <property type="component" value="Unassembled WGS sequence"/>
</dbReference>
<keyword evidence="7 14" id="KW-0418">Kinase</keyword>
<evidence type="ECO:0000256" key="8">
    <source>
        <dbReference type="ARBA" id="ARBA00022840"/>
    </source>
</evidence>
<evidence type="ECO:0000313" key="17">
    <source>
        <dbReference type="Proteomes" id="UP000016646"/>
    </source>
</evidence>
<evidence type="ECO:0000256" key="11">
    <source>
        <dbReference type="ARBA" id="ARBA00029766"/>
    </source>
</evidence>
<comment type="pathway">
    <text evidence="1">Cofactor biosynthesis; tetrahydrofolate biosynthesis; 2-amino-4-hydroxy-6-hydroxymethyl-7,8-dihydropteridine diphosphate from 7,8-dihydroneopterin triphosphate: step 4/4.</text>
</comment>
<dbReference type="OrthoDB" id="9808041at2"/>
<name>U2MPR2_TRESO</name>
<evidence type="ECO:0000256" key="3">
    <source>
        <dbReference type="ARBA" id="ARBA00013253"/>
    </source>
</evidence>
<dbReference type="Pfam" id="PF01288">
    <property type="entry name" value="HPPK"/>
    <property type="match status" value="1"/>
</dbReference>
<evidence type="ECO:0000256" key="9">
    <source>
        <dbReference type="ARBA" id="ARBA00022909"/>
    </source>
</evidence>
<evidence type="ECO:0000313" key="14">
    <source>
        <dbReference type="EMBL" id="ERF60180.1"/>
    </source>
</evidence>
<sequence>MHEVTLGIGSNMPYRSMPPIDIVKAACAELRPLFVSFAASSLYRTQALYIADQSDFYNMVVCGAVREGLTPHDLLCEIHKIEAKYGRNRKKEVRFGPRSLDIDIELFGDMEIDDETLTIPHPRMRERAFVLVPFLEILKRRVRGDDDRGEVSLLIKKYGADLEKLSDQRIERCSD</sequence>
<dbReference type="GO" id="GO:0046654">
    <property type="term" value="P:tetrahydrofolate biosynthetic process"/>
    <property type="evidence" value="ECO:0007669"/>
    <property type="project" value="UniProtKB-UniPathway"/>
</dbReference>
<dbReference type="CDD" id="cd00483">
    <property type="entry name" value="HPPK"/>
    <property type="match status" value="1"/>
</dbReference>
<evidence type="ECO:0000256" key="7">
    <source>
        <dbReference type="ARBA" id="ARBA00022777"/>
    </source>
</evidence>
<evidence type="ECO:0000256" key="4">
    <source>
        <dbReference type="ARBA" id="ARBA00016218"/>
    </source>
</evidence>
<dbReference type="EMBL" id="AUZJ01000045">
    <property type="protein sequence ID" value="ERF60180.1"/>
    <property type="molecule type" value="Genomic_DNA"/>
</dbReference>
<dbReference type="EMBL" id="AVQI01000059">
    <property type="protein sequence ID" value="ERK01274.1"/>
    <property type="molecule type" value="Genomic_DNA"/>
</dbReference>
<comment type="caution">
    <text evidence="14">The sequence shown here is derived from an EMBL/GenBank/DDBJ whole genome shotgun (WGS) entry which is preliminary data.</text>
</comment>
<evidence type="ECO:0000256" key="5">
    <source>
        <dbReference type="ARBA" id="ARBA00022679"/>
    </source>
</evidence>
<keyword evidence="9" id="KW-0289">Folate biosynthesis</keyword>
<evidence type="ECO:0000256" key="12">
    <source>
        <dbReference type="ARBA" id="ARBA00033413"/>
    </source>
</evidence>
<dbReference type="InterPro" id="IPR035907">
    <property type="entry name" value="Hppk_sf"/>
</dbReference>
<organism evidence="14 16">
    <name type="scientific">Treponema socranskii subsp. socranskii VPI DR56BR1116 = ATCC 35536</name>
    <dbReference type="NCBI Taxonomy" id="1125725"/>
    <lineage>
        <taxon>Bacteria</taxon>
        <taxon>Pseudomonadati</taxon>
        <taxon>Spirochaetota</taxon>
        <taxon>Spirochaetia</taxon>
        <taxon>Spirochaetales</taxon>
        <taxon>Treponemataceae</taxon>
        <taxon>Treponema</taxon>
    </lineage>
</organism>
<dbReference type="SUPFAM" id="SSF55083">
    <property type="entry name" value="6-hydroxymethyl-7,8-dihydropterin pyrophosphokinase, HPPK"/>
    <property type="match status" value="1"/>
</dbReference>
<dbReference type="GO" id="GO:0005524">
    <property type="term" value="F:ATP binding"/>
    <property type="evidence" value="ECO:0007669"/>
    <property type="project" value="UniProtKB-KW"/>
</dbReference>